<dbReference type="NCBIfam" id="TIGR00787">
    <property type="entry name" value="dctP"/>
    <property type="match status" value="1"/>
</dbReference>
<organism evidence="5">
    <name type="scientific">Candidatus Caldatribacterium californiense</name>
    <dbReference type="NCBI Taxonomy" id="1454726"/>
    <lineage>
        <taxon>Bacteria</taxon>
        <taxon>Pseudomonadati</taxon>
        <taxon>Atribacterota</taxon>
        <taxon>Atribacteria</taxon>
        <taxon>Atribacterales</taxon>
        <taxon>Candidatus Caldatribacteriaceae</taxon>
        <taxon>Candidatus Caldatribacterium</taxon>
    </lineage>
</organism>
<dbReference type="NCBIfam" id="NF037995">
    <property type="entry name" value="TRAP_S1"/>
    <property type="match status" value="1"/>
</dbReference>
<dbReference type="Pfam" id="PF03480">
    <property type="entry name" value="DctP"/>
    <property type="match status" value="1"/>
</dbReference>
<dbReference type="PANTHER" id="PTHR33376:SF4">
    <property type="entry name" value="SIALIC ACID-BINDING PERIPLASMIC PROTEIN SIAP"/>
    <property type="match status" value="1"/>
</dbReference>
<dbReference type="InterPro" id="IPR038404">
    <property type="entry name" value="TRAP_DctP_sf"/>
</dbReference>
<dbReference type="CDD" id="cd13603">
    <property type="entry name" value="PBP2_TRAP_Siap_TeaA_like"/>
    <property type="match status" value="1"/>
</dbReference>
<dbReference type="PANTHER" id="PTHR33376">
    <property type="match status" value="1"/>
</dbReference>
<reference evidence="5" key="1">
    <citation type="journal article" date="2020" name="mSystems">
        <title>Genome- and Community-Level Interaction Insights into Carbon Utilization and Element Cycling Functions of Hydrothermarchaeota in Hydrothermal Sediment.</title>
        <authorList>
            <person name="Zhou Z."/>
            <person name="Liu Y."/>
            <person name="Xu W."/>
            <person name="Pan J."/>
            <person name="Luo Z.H."/>
            <person name="Li M."/>
        </authorList>
    </citation>
    <scope>NUCLEOTIDE SEQUENCE [LARGE SCALE GENOMIC DNA]</scope>
    <source>
        <strain evidence="5">SpSt-747</strain>
    </source>
</reference>
<name>A0A7V3YHX6_9BACT</name>
<dbReference type="InterPro" id="IPR018389">
    <property type="entry name" value="DctP_fam"/>
</dbReference>
<evidence type="ECO:0000313" key="5">
    <source>
        <dbReference type="EMBL" id="HGI31427.1"/>
    </source>
</evidence>
<evidence type="ECO:0000256" key="1">
    <source>
        <dbReference type="ARBA" id="ARBA00004196"/>
    </source>
</evidence>
<evidence type="ECO:0000256" key="4">
    <source>
        <dbReference type="ARBA" id="ARBA00022729"/>
    </source>
</evidence>
<dbReference type="AlphaFoldDB" id="A0A7V3YHX6"/>
<comment type="subcellular location">
    <subcellularLocation>
        <location evidence="1">Cell envelope</location>
    </subcellularLocation>
</comment>
<gene>
    <name evidence="5" type="ORF">ENV30_09020</name>
</gene>
<proteinExistence type="inferred from homology"/>
<keyword evidence="3" id="KW-0813">Transport</keyword>
<comment type="similarity">
    <text evidence="2">Belongs to the bacterial solute-binding protein 7 family.</text>
</comment>
<dbReference type="InterPro" id="IPR004682">
    <property type="entry name" value="TRAP_DctP"/>
</dbReference>
<protein>
    <submittedName>
        <fullName evidence="5">TRAP transporter substrate-binding protein</fullName>
    </submittedName>
</protein>
<sequence length="325" mass="37172">MRRFSLIFLVVLLGVFGVCVFGAEAKIVWKFRHLVNEEHMWHRTAVKFAELVKEKTNGEIEIVIYPNEQLGNEIEVLTMIQAGTADLTISGESMQNWAPKAALIAAPYAFKSIDHMVKAINSDIGHEIRQEIIEKVGVIPLYYHIRAPRNLTSNKPVHRPEDVRGLRLRLPNVPLFVEAWKAVGASPQVMAFSEVFTALQQGVIDAQENPYDLIYNASLYEVQKYVNETEHVIGWVWVVLGKKQFESLPKNLQDAVLEAAREAQQYADLLFWQEIPMFKQKLIEKGMVINSDVDKEAFRRIMSEAVEKVLTPEQAALYKRIQELE</sequence>
<accession>A0A7V3YHX6</accession>
<dbReference type="Gene3D" id="3.40.190.170">
    <property type="entry name" value="Bacterial extracellular solute-binding protein, family 7"/>
    <property type="match status" value="1"/>
</dbReference>
<evidence type="ECO:0000256" key="2">
    <source>
        <dbReference type="ARBA" id="ARBA00009023"/>
    </source>
</evidence>
<dbReference type="GO" id="GO:0030288">
    <property type="term" value="C:outer membrane-bounded periplasmic space"/>
    <property type="evidence" value="ECO:0007669"/>
    <property type="project" value="InterPro"/>
</dbReference>
<evidence type="ECO:0000256" key="3">
    <source>
        <dbReference type="ARBA" id="ARBA00022448"/>
    </source>
</evidence>
<keyword evidence="4" id="KW-0732">Signal</keyword>
<dbReference type="GO" id="GO:0055085">
    <property type="term" value="P:transmembrane transport"/>
    <property type="evidence" value="ECO:0007669"/>
    <property type="project" value="InterPro"/>
</dbReference>
<comment type="caution">
    <text evidence="5">The sequence shown here is derived from an EMBL/GenBank/DDBJ whole genome shotgun (WGS) entry which is preliminary data.</text>
</comment>
<dbReference type="EMBL" id="DTFV01000127">
    <property type="protein sequence ID" value="HGI31427.1"/>
    <property type="molecule type" value="Genomic_DNA"/>
</dbReference>
<dbReference type="PIRSF" id="PIRSF006470">
    <property type="entry name" value="DctB"/>
    <property type="match status" value="1"/>
</dbReference>